<keyword evidence="4 8" id="KW-0808">Transferase</keyword>
<evidence type="ECO:0000256" key="1">
    <source>
        <dbReference type="ARBA" id="ARBA00006594"/>
    </source>
</evidence>
<gene>
    <name evidence="9" type="ORF">H9K75_14400</name>
</gene>
<keyword evidence="5 8" id="KW-0949">S-adenosyl-L-methionine</keyword>
<dbReference type="EMBL" id="CP060783">
    <property type="protein sequence ID" value="QNP47464.1"/>
    <property type="molecule type" value="Genomic_DNA"/>
</dbReference>
<dbReference type="InterPro" id="IPR023095">
    <property type="entry name" value="Ade_MeTrfase_dom_2"/>
</dbReference>
<evidence type="ECO:0000256" key="3">
    <source>
        <dbReference type="ARBA" id="ARBA00022603"/>
    </source>
</evidence>
<feature type="binding site" evidence="7">
    <location>
        <position position="43"/>
    </location>
    <ligand>
        <name>S-adenosyl-L-methionine</name>
        <dbReference type="ChEBI" id="CHEBI:59789"/>
    </ligand>
</feature>
<dbReference type="GO" id="GO:0009307">
    <property type="term" value="P:DNA restriction-modification system"/>
    <property type="evidence" value="ECO:0007669"/>
    <property type="project" value="InterPro"/>
</dbReference>
<evidence type="ECO:0000256" key="6">
    <source>
        <dbReference type="ARBA" id="ARBA00047942"/>
    </source>
</evidence>
<dbReference type="PROSITE" id="PS00092">
    <property type="entry name" value="N6_MTASE"/>
    <property type="match status" value="1"/>
</dbReference>
<organism evidence="9 10">
    <name type="scientific">Diaphorobacter aerolatus</name>
    <dbReference type="NCBI Taxonomy" id="1288495"/>
    <lineage>
        <taxon>Bacteria</taxon>
        <taxon>Pseudomonadati</taxon>
        <taxon>Pseudomonadota</taxon>
        <taxon>Betaproteobacteria</taxon>
        <taxon>Burkholderiales</taxon>
        <taxon>Comamonadaceae</taxon>
        <taxon>Diaphorobacter</taxon>
    </lineage>
</organism>
<keyword evidence="3 8" id="KW-0489">Methyltransferase</keyword>
<feature type="binding site" evidence="7">
    <location>
        <position position="47"/>
    </location>
    <ligand>
        <name>S-adenosyl-L-methionine</name>
        <dbReference type="ChEBI" id="CHEBI:59789"/>
    </ligand>
</feature>
<dbReference type="REBASE" id="443428">
    <property type="entry name" value="M.Dae16536II"/>
</dbReference>
<sequence>MRCCCNDRRVSLELEEGFCETKIIPAPPHANSHYQETSPFLKWAGGKRWLVEKHSHLLNIEHERYIEPFVGSGAVFFSLLPHSAILCDKNEKLIEVYEAIKSDWKKVADLLRVHHKNHSSEYYYQTRRKRLRTPETRAAQFIYLNRTCWNGLYRVNKKGEFNVPIGTKQNVVLSTDDFEKIALCLKNVELLSGDFEIALEKAGQGDFVFIDPPYTVKHNYNGFLKYNESIFSWEDQVRLRDAVELAVSRGAKVLVTNACHDSIKRLYENLGEISTLNRASIIAGKSSARGRYEEVVIKCY</sequence>
<feature type="binding site" evidence="7">
    <location>
        <position position="211"/>
    </location>
    <ligand>
        <name>S-adenosyl-L-methionine</name>
        <dbReference type="ChEBI" id="CHEBI:59789"/>
    </ligand>
</feature>
<dbReference type="PIRSF" id="PIRSF000398">
    <property type="entry name" value="M_m6A_EcoRV"/>
    <property type="match status" value="1"/>
</dbReference>
<dbReference type="NCBIfam" id="TIGR00571">
    <property type="entry name" value="dam"/>
    <property type="match status" value="1"/>
</dbReference>
<dbReference type="Gene3D" id="1.10.1020.10">
    <property type="entry name" value="Adenine-specific Methyltransferase, Domain 2"/>
    <property type="match status" value="1"/>
</dbReference>
<dbReference type="GO" id="GO:0009007">
    <property type="term" value="F:site-specific DNA-methyltransferase (adenine-specific) activity"/>
    <property type="evidence" value="ECO:0007669"/>
    <property type="project" value="UniProtKB-UniRule"/>
</dbReference>
<dbReference type="GO" id="GO:0006298">
    <property type="term" value="P:mismatch repair"/>
    <property type="evidence" value="ECO:0007669"/>
    <property type="project" value="TreeGrafter"/>
</dbReference>
<dbReference type="InterPro" id="IPR012263">
    <property type="entry name" value="M_m6A_EcoRV"/>
</dbReference>
<dbReference type="GO" id="GO:0032259">
    <property type="term" value="P:methylation"/>
    <property type="evidence" value="ECO:0007669"/>
    <property type="project" value="UniProtKB-KW"/>
</dbReference>
<dbReference type="SUPFAM" id="SSF53335">
    <property type="entry name" value="S-adenosyl-L-methionine-dependent methyltransferases"/>
    <property type="match status" value="1"/>
</dbReference>
<comment type="similarity">
    <text evidence="1 8">Belongs to the N(4)/N(6)-methyltransferase family.</text>
</comment>
<reference evidence="9 10" key="1">
    <citation type="submission" date="2020-08" db="EMBL/GenBank/DDBJ databases">
        <title>Genome sequence of Diaphorobacter aerolatus KACC 16536T.</title>
        <authorList>
            <person name="Hyun D.-W."/>
            <person name="Bae J.-W."/>
        </authorList>
    </citation>
    <scope>NUCLEOTIDE SEQUENCE [LARGE SCALE GENOMIC DNA]</scope>
    <source>
        <strain evidence="9 10">KACC 16536</strain>
    </source>
</reference>
<evidence type="ECO:0000256" key="5">
    <source>
        <dbReference type="ARBA" id="ARBA00022691"/>
    </source>
</evidence>
<dbReference type="KEGG" id="daer:H9K75_14400"/>
<dbReference type="GO" id="GO:1904047">
    <property type="term" value="F:S-adenosyl-L-methionine binding"/>
    <property type="evidence" value="ECO:0007669"/>
    <property type="project" value="TreeGrafter"/>
</dbReference>
<evidence type="ECO:0000313" key="10">
    <source>
        <dbReference type="Proteomes" id="UP000516028"/>
    </source>
</evidence>
<protein>
    <recommendedName>
        <fullName evidence="2 8">Site-specific DNA-methyltransferase (adenine-specific)</fullName>
        <ecNumber evidence="2 8">2.1.1.72</ecNumber>
    </recommendedName>
</protein>
<dbReference type="PANTHER" id="PTHR30481:SF3">
    <property type="entry name" value="DNA ADENINE METHYLASE"/>
    <property type="match status" value="1"/>
</dbReference>
<evidence type="ECO:0000256" key="8">
    <source>
        <dbReference type="RuleBase" id="RU361257"/>
    </source>
</evidence>
<keyword evidence="10" id="KW-1185">Reference proteome</keyword>
<dbReference type="PANTHER" id="PTHR30481">
    <property type="entry name" value="DNA ADENINE METHYLASE"/>
    <property type="match status" value="1"/>
</dbReference>
<feature type="binding site" evidence="7">
    <location>
        <position position="88"/>
    </location>
    <ligand>
        <name>S-adenosyl-L-methionine</name>
        <dbReference type="ChEBI" id="CHEBI:59789"/>
    </ligand>
</feature>
<comment type="catalytic activity">
    <reaction evidence="6 8">
        <text>a 2'-deoxyadenosine in DNA + S-adenosyl-L-methionine = an N(6)-methyl-2'-deoxyadenosine in DNA + S-adenosyl-L-homocysteine + H(+)</text>
        <dbReference type="Rhea" id="RHEA:15197"/>
        <dbReference type="Rhea" id="RHEA-COMP:12418"/>
        <dbReference type="Rhea" id="RHEA-COMP:12419"/>
        <dbReference type="ChEBI" id="CHEBI:15378"/>
        <dbReference type="ChEBI" id="CHEBI:57856"/>
        <dbReference type="ChEBI" id="CHEBI:59789"/>
        <dbReference type="ChEBI" id="CHEBI:90615"/>
        <dbReference type="ChEBI" id="CHEBI:90616"/>
        <dbReference type="EC" id="2.1.1.72"/>
    </reaction>
</comment>
<dbReference type="AlphaFoldDB" id="A0A7H0GGP8"/>
<dbReference type="InterPro" id="IPR012327">
    <property type="entry name" value="MeTrfase_D12"/>
</dbReference>
<evidence type="ECO:0000313" key="9">
    <source>
        <dbReference type="EMBL" id="QNP47464.1"/>
    </source>
</evidence>
<name>A0A7H0GGP8_9BURK</name>
<dbReference type="InterPro" id="IPR029063">
    <property type="entry name" value="SAM-dependent_MTases_sf"/>
</dbReference>
<evidence type="ECO:0000256" key="4">
    <source>
        <dbReference type="ARBA" id="ARBA00022679"/>
    </source>
</evidence>
<dbReference type="Pfam" id="PF02086">
    <property type="entry name" value="MethyltransfD12"/>
    <property type="match status" value="1"/>
</dbReference>
<dbReference type="GO" id="GO:0043565">
    <property type="term" value="F:sequence-specific DNA binding"/>
    <property type="evidence" value="ECO:0007669"/>
    <property type="project" value="TreeGrafter"/>
</dbReference>
<evidence type="ECO:0000256" key="7">
    <source>
        <dbReference type="PIRSR" id="PIRSR000398-1"/>
    </source>
</evidence>
<accession>A0A7H0GGP8</accession>
<dbReference type="PRINTS" id="PR00505">
    <property type="entry name" value="D12N6MTFRASE"/>
</dbReference>
<dbReference type="EC" id="2.1.1.72" evidence="2 8"/>
<dbReference type="Gene3D" id="3.40.50.150">
    <property type="entry name" value="Vaccinia Virus protein VP39"/>
    <property type="match status" value="1"/>
</dbReference>
<dbReference type="Proteomes" id="UP000516028">
    <property type="component" value="Chromosome"/>
</dbReference>
<proteinExistence type="inferred from homology"/>
<evidence type="ECO:0000256" key="2">
    <source>
        <dbReference type="ARBA" id="ARBA00011900"/>
    </source>
</evidence>
<dbReference type="InterPro" id="IPR002052">
    <property type="entry name" value="DNA_methylase_N6_adenine_CS"/>
</dbReference>